<reference evidence="3 4" key="1">
    <citation type="journal article" date="2015" name="Genome Announc.">
        <title>Expanding the biotechnology potential of lactobacilli through comparative genomics of 213 strains and associated genera.</title>
        <authorList>
            <person name="Sun Z."/>
            <person name="Harris H.M."/>
            <person name="McCann A."/>
            <person name="Guo C."/>
            <person name="Argimon S."/>
            <person name="Zhang W."/>
            <person name="Yang X."/>
            <person name="Jeffery I.B."/>
            <person name="Cooney J.C."/>
            <person name="Kagawa T.F."/>
            <person name="Liu W."/>
            <person name="Song Y."/>
            <person name="Salvetti E."/>
            <person name="Wrobel A."/>
            <person name="Rasinkangas P."/>
            <person name="Parkhill J."/>
            <person name="Rea M.C."/>
            <person name="O'Sullivan O."/>
            <person name="Ritari J."/>
            <person name="Douillard F.P."/>
            <person name="Paul Ross R."/>
            <person name="Yang R."/>
            <person name="Briner A.E."/>
            <person name="Felis G.E."/>
            <person name="de Vos W.M."/>
            <person name="Barrangou R."/>
            <person name="Klaenhammer T.R."/>
            <person name="Caufield P.W."/>
            <person name="Cui Y."/>
            <person name="Zhang H."/>
            <person name="O'Toole P.W."/>
        </authorList>
    </citation>
    <scope>NUCLEOTIDE SEQUENCE [LARGE SCALE GENOMIC DNA]</scope>
    <source>
        <strain evidence="3 4">DSM 20623</strain>
    </source>
</reference>
<evidence type="ECO:0000313" key="4">
    <source>
        <dbReference type="Proteomes" id="UP000051658"/>
    </source>
</evidence>
<feature type="domain" description="Peptidase M24" evidence="1">
    <location>
        <begin position="208"/>
        <end position="396"/>
    </location>
</feature>
<accession>A0A0R2HYF2</accession>
<dbReference type="eggNOG" id="COG0006">
    <property type="taxonomic scope" value="Bacteria"/>
</dbReference>
<dbReference type="RefSeq" id="WP_034568537.1">
    <property type="nucleotide sequence ID" value="NZ_JQBS01000001.1"/>
</dbReference>
<comment type="caution">
    <text evidence="3">The sequence shown here is derived from an EMBL/GenBank/DDBJ whole genome shotgun (WGS) entry which is preliminary data.</text>
</comment>
<evidence type="ECO:0000259" key="1">
    <source>
        <dbReference type="Pfam" id="PF00557"/>
    </source>
</evidence>
<dbReference type="EMBL" id="JQBS01000001">
    <property type="protein sequence ID" value="KRN57761.1"/>
    <property type="molecule type" value="Genomic_DNA"/>
</dbReference>
<evidence type="ECO:0000313" key="3">
    <source>
        <dbReference type="EMBL" id="KRN57761.1"/>
    </source>
</evidence>
<dbReference type="InterPro" id="IPR036005">
    <property type="entry name" value="Creatinase/aminopeptidase-like"/>
</dbReference>
<dbReference type="Pfam" id="PF00557">
    <property type="entry name" value="Peptidase_M24"/>
    <property type="match status" value="1"/>
</dbReference>
<dbReference type="CDD" id="cd01066">
    <property type="entry name" value="APP_MetAP"/>
    <property type="match status" value="1"/>
</dbReference>
<dbReference type="InterPro" id="IPR029149">
    <property type="entry name" value="Creatin/AminoP/Spt16_N"/>
</dbReference>
<feature type="domain" description="Creatinase N-terminal" evidence="2">
    <location>
        <begin position="32"/>
        <end position="98"/>
    </location>
</feature>
<keyword evidence="4" id="KW-1185">Reference proteome</keyword>
<evidence type="ECO:0000259" key="2">
    <source>
        <dbReference type="Pfam" id="PF01321"/>
    </source>
</evidence>
<dbReference type="InterPro" id="IPR000587">
    <property type="entry name" value="Creatinase_N"/>
</dbReference>
<evidence type="ECO:0008006" key="5">
    <source>
        <dbReference type="Google" id="ProtNLM"/>
    </source>
</evidence>
<proteinExistence type="predicted"/>
<dbReference type="Proteomes" id="UP000051658">
    <property type="component" value="Unassembled WGS sequence"/>
</dbReference>
<dbReference type="Gene3D" id="3.90.230.10">
    <property type="entry name" value="Creatinase/methionine aminopeptidase superfamily"/>
    <property type="match status" value="1"/>
</dbReference>
<gene>
    <name evidence="3" type="ORF">IV74_GL001016</name>
</gene>
<sequence length="460" mass="50982">MLNTIKLTEVAYPMTDNSGITIPLTDETIKERKDKLLTLMKQENLDSLVIYGDLEHGGNFSYLTGFVTRFEEGVLILHETGEAVLMLGNENTKMAQHARIRADLIHCPFFSLPDQPMDGEVKLETLFEQAGLTKASNVGVVGWKMFTAMSENNRTLFDVPSYLLSAIQSVVTKGTIENRSDLFIDAAYGAKATNNANEIAHYEFGSSLASDCVLETIEAIEVGKSEMELGTFLTKYGQNPTVVPIVATGERFEQANLYPSPKRVQLGDKMSITTGFKGGLASRGGYAVSQVSELPSDQQEYLERVAKPYYNAVVNWLEAIDIGVEGQELYQLIEEVLPKSRFGWHLNPGHLTADEEWMSSPIKKDSAIPLKSGMLFQIDIIPSVKGYGGVGCENGIALADEALRNEIKQDYPDLWARIVARRSYLKEVLHIQLHDSVLPLSSGVAFYNPFFLNKTVAFTK</sequence>
<protein>
    <recommendedName>
        <fullName evidence="5">Xaa-Pro aminopeptidase</fullName>
    </recommendedName>
</protein>
<dbReference type="Gene3D" id="3.40.350.10">
    <property type="entry name" value="Creatinase/prolidase N-terminal domain"/>
    <property type="match status" value="1"/>
</dbReference>
<dbReference type="InterPro" id="IPR000994">
    <property type="entry name" value="Pept_M24"/>
</dbReference>
<dbReference type="AlphaFoldDB" id="A0A0R2HYF2"/>
<dbReference type="GeneID" id="89589525"/>
<dbReference type="SUPFAM" id="SSF53092">
    <property type="entry name" value="Creatinase/prolidase N-terminal domain"/>
    <property type="match status" value="1"/>
</dbReference>
<name>A0A0R2HYF2_CARDV</name>
<organism evidence="3 4">
    <name type="scientific">Carnobacterium divergens DSM 20623</name>
    <dbReference type="NCBI Taxonomy" id="1449336"/>
    <lineage>
        <taxon>Bacteria</taxon>
        <taxon>Bacillati</taxon>
        <taxon>Bacillota</taxon>
        <taxon>Bacilli</taxon>
        <taxon>Lactobacillales</taxon>
        <taxon>Carnobacteriaceae</taxon>
        <taxon>Carnobacterium</taxon>
    </lineage>
</organism>
<dbReference type="PATRIC" id="fig|1449336.4.peg.1040"/>
<dbReference type="SUPFAM" id="SSF55920">
    <property type="entry name" value="Creatinase/aminopeptidase"/>
    <property type="match status" value="1"/>
</dbReference>
<dbReference type="Pfam" id="PF01321">
    <property type="entry name" value="Creatinase_N"/>
    <property type="match status" value="1"/>
</dbReference>